<sequence length="36" mass="4222">VTYFFLADPSLRVRADITGRYSNRLYTYKPQDLPAL</sequence>
<gene>
    <name evidence="1" type="ORF">PANDA_005676</name>
</gene>
<dbReference type="AlphaFoldDB" id="D2H6Q4"/>
<reference evidence="1" key="1">
    <citation type="journal article" date="2010" name="Nature">
        <title>The sequence and de novo assembly of the giant panda genome.</title>
        <authorList>
            <person name="Li R."/>
            <person name="Fan W."/>
            <person name="Tian G."/>
            <person name="Zhu H."/>
            <person name="He L."/>
            <person name="Cai J."/>
            <person name="Huang Q."/>
            <person name="Cai Q."/>
            <person name="Li B."/>
            <person name="Bai Y."/>
            <person name="Zhang Z."/>
            <person name="Zhang Y."/>
            <person name="Wang W."/>
            <person name="Li J."/>
            <person name="Wei F."/>
            <person name="Li H."/>
            <person name="Jian M."/>
            <person name="Li J."/>
            <person name="Zhang Z."/>
            <person name="Nielsen R."/>
            <person name="Li D."/>
            <person name="Gu W."/>
            <person name="Yang Z."/>
            <person name="Xuan Z."/>
            <person name="Ryder O.A."/>
            <person name="Leung F.C."/>
            <person name="Zhou Y."/>
            <person name="Cao J."/>
            <person name="Sun X."/>
            <person name="Fu Y."/>
            <person name="Fang X."/>
            <person name="Guo X."/>
            <person name="Wang B."/>
            <person name="Hou R."/>
            <person name="Shen F."/>
            <person name="Mu B."/>
            <person name="Ni P."/>
            <person name="Lin R."/>
            <person name="Qian W."/>
            <person name="Wang G."/>
            <person name="Yu C."/>
            <person name="Nie W."/>
            <person name="Wang J."/>
            <person name="Wu Z."/>
            <person name="Liang H."/>
            <person name="Min J."/>
            <person name="Wu Q."/>
            <person name="Cheng S."/>
            <person name="Ruan J."/>
            <person name="Wang M."/>
            <person name="Shi Z."/>
            <person name="Wen M."/>
            <person name="Liu B."/>
            <person name="Ren X."/>
            <person name="Zheng H."/>
            <person name="Dong D."/>
            <person name="Cook K."/>
            <person name="Shan G."/>
            <person name="Zhang H."/>
            <person name="Kosiol C."/>
            <person name="Xie X."/>
            <person name="Lu Z."/>
            <person name="Zheng H."/>
            <person name="Li Y."/>
            <person name="Steiner C.C."/>
            <person name="Lam T.T."/>
            <person name="Lin S."/>
            <person name="Zhang Q."/>
            <person name="Li G."/>
            <person name="Tian J."/>
            <person name="Gong T."/>
            <person name="Liu H."/>
            <person name="Zhang D."/>
            <person name="Fang L."/>
            <person name="Ye C."/>
            <person name="Zhang J."/>
            <person name="Hu W."/>
            <person name="Xu A."/>
            <person name="Ren Y."/>
            <person name="Zhang G."/>
            <person name="Bruford M.W."/>
            <person name="Li Q."/>
            <person name="Ma L."/>
            <person name="Guo Y."/>
            <person name="An N."/>
            <person name="Hu Y."/>
            <person name="Zheng Y."/>
            <person name="Shi Y."/>
            <person name="Li Z."/>
            <person name="Liu Q."/>
            <person name="Chen Y."/>
            <person name="Zhao J."/>
            <person name="Qu N."/>
            <person name="Zhao S."/>
            <person name="Tian F."/>
            <person name="Wang X."/>
            <person name="Wang H."/>
            <person name="Xu L."/>
            <person name="Liu X."/>
            <person name="Vinar T."/>
            <person name="Wang Y."/>
            <person name="Lam T.W."/>
            <person name="Yiu S.M."/>
            <person name="Liu S."/>
            <person name="Zhang H."/>
            <person name="Li D."/>
            <person name="Huang Y."/>
            <person name="Wang X."/>
            <person name="Yang G."/>
            <person name="Jiang Z."/>
            <person name="Wang J."/>
            <person name="Qin N."/>
            <person name="Li L."/>
            <person name="Li J."/>
            <person name="Bolund L."/>
            <person name="Kristiansen K."/>
            <person name="Wong G.K."/>
            <person name="Olson M."/>
            <person name="Zhang X."/>
            <person name="Li S."/>
            <person name="Yang H."/>
            <person name="Wang J."/>
            <person name="Wang J."/>
        </authorList>
    </citation>
    <scope>NUCLEOTIDE SEQUENCE [LARGE SCALE GENOMIC DNA]</scope>
</reference>
<evidence type="ECO:0000313" key="1">
    <source>
        <dbReference type="EMBL" id="EFB24783.1"/>
    </source>
</evidence>
<accession>D2H6Q4</accession>
<feature type="non-terminal residue" evidence="1">
    <location>
        <position position="1"/>
    </location>
</feature>
<proteinExistence type="predicted"/>
<dbReference type="EMBL" id="GL192533">
    <property type="protein sequence ID" value="EFB24783.1"/>
    <property type="molecule type" value="Genomic_DNA"/>
</dbReference>
<name>D2H6Q4_AILME</name>
<feature type="non-terminal residue" evidence="1">
    <location>
        <position position="36"/>
    </location>
</feature>
<dbReference type="InParanoid" id="D2H6Q4"/>
<protein>
    <submittedName>
        <fullName evidence="1">Uncharacterized protein</fullName>
    </submittedName>
</protein>
<organism evidence="1">
    <name type="scientific">Ailuropoda melanoleuca</name>
    <name type="common">Giant panda</name>
    <dbReference type="NCBI Taxonomy" id="9646"/>
    <lineage>
        <taxon>Eukaryota</taxon>
        <taxon>Metazoa</taxon>
        <taxon>Chordata</taxon>
        <taxon>Craniata</taxon>
        <taxon>Vertebrata</taxon>
        <taxon>Euteleostomi</taxon>
        <taxon>Mammalia</taxon>
        <taxon>Eutheria</taxon>
        <taxon>Laurasiatheria</taxon>
        <taxon>Carnivora</taxon>
        <taxon>Caniformia</taxon>
        <taxon>Ursidae</taxon>
        <taxon>Ailuropoda</taxon>
    </lineage>
</organism>